<gene>
    <name evidence="1" type="ORF">R2D22_01030</name>
</gene>
<dbReference type="Proteomes" id="UP001301731">
    <property type="component" value="Chromosome"/>
</dbReference>
<proteinExistence type="predicted"/>
<protein>
    <submittedName>
        <fullName evidence="1">Uncharacterized protein</fullName>
    </submittedName>
</protein>
<evidence type="ECO:0000313" key="1">
    <source>
        <dbReference type="EMBL" id="WOX20048.1"/>
    </source>
</evidence>
<name>A0ABZ0LKM8_9ACTN</name>
<keyword evidence="2" id="KW-1185">Reference proteome</keyword>
<dbReference type="RefSeq" id="WP_318100215.1">
    <property type="nucleotide sequence ID" value="NZ_CP137573.1"/>
</dbReference>
<reference evidence="1 2" key="1">
    <citation type="submission" date="2023-10" db="EMBL/GenBank/DDBJ databases">
        <title>The genome sequence of Streptomyces sp. HUAS YS2.</title>
        <authorList>
            <person name="Mo P."/>
        </authorList>
    </citation>
    <scope>NUCLEOTIDE SEQUENCE [LARGE SCALE GENOMIC DNA]</scope>
    <source>
        <strain evidence="1 2">HUAS YS2</strain>
    </source>
</reference>
<dbReference type="EMBL" id="CP137573">
    <property type="protein sequence ID" value="WOX20048.1"/>
    <property type="molecule type" value="Genomic_DNA"/>
</dbReference>
<organism evidence="1 2">
    <name type="scientific">Streptomyces solicathayae</name>
    <dbReference type="NCBI Taxonomy" id="3081768"/>
    <lineage>
        <taxon>Bacteria</taxon>
        <taxon>Bacillati</taxon>
        <taxon>Actinomycetota</taxon>
        <taxon>Actinomycetes</taxon>
        <taxon>Kitasatosporales</taxon>
        <taxon>Streptomycetaceae</taxon>
        <taxon>Streptomyces</taxon>
    </lineage>
</organism>
<evidence type="ECO:0000313" key="2">
    <source>
        <dbReference type="Proteomes" id="UP001301731"/>
    </source>
</evidence>
<accession>A0ABZ0LKM8</accession>
<sequence length="231" mass="24617">MTPEGSTHVETVFTGTTSSFSRTASAKVAAADAVRQRVFAATPGANPEGQLKILDQAVLPSDHERMNTAESAAARTLQDHAALWSMSEIRAHEVVGTACDALVAGLDSPALRILAACTRAEADHDVPDLLPPALDELGLTFYPVGSIAGQEAAVRALAARMLAGELTPRELTFWIHQRFGHSVPFVEQLAALDDEYDILEYGDRTLAQVDAEVTAEARRLVEHPRALPGGA</sequence>